<dbReference type="InterPro" id="IPR019993">
    <property type="entry name" value="RecB_nuclease_TM0106_put"/>
</dbReference>
<dbReference type="AlphaFoldDB" id="A0A0G3H3D1"/>
<gene>
    <name evidence="2" type="ORF">CMUST_14815</name>
</gene>
<dbReference type="KEGG" id="cmv:CMUST_14815"/>
<accession>A0A0G3H3D1</accession>
<sequence length="532" mass="59356">MEIDTYLQPSDLVGCRYRLHQRTAYPTAEPTAATISRRIRLDRTRKRVLSLIPTKPQIGDPKNFLRIDLGRISATQLEYSSRQRAQDLERRWFATLEALAAGANIITDPVVETRSKIRMDIDALIRRPDGAYMPVVVTNHRVAREDNNRTVNVIATRRLGLGKANAGNYRLKHHAVDSYTLALSVAALDELGVGVERGVLIGQNHELAFIVDTSLFRQGLNQALMVETPTTALRVKDCASCRYWSYCHAELQERDDISLLFSGDKGARFRDIGFPTVSALARVEPPYAHISRDDIVLARAYTKDIALVKRNSTITAPKFDIEIDIDVEAYLDQGAYLWGAFDGQKYHPFVTWNELGSLAEAKNFARFWSWLKTKRRQAHDAGKSIGIFCYSNHGENHWLRFSARRFYAKYRDQIPELPSESEVAQFINSPEWIDVFALVRAQLLGVHGLGLKVVAPAAGFSWEEDEVDGEASVGLYLAATGAVLKGDIPITTALVDAQAALLSYNGDDCRATRAVRHFLVAGAPGVPTATEL</sequence>
<dbReference type="PATRIC" id="fig|571915.4.peg.3181"/>
<dbReference type="STRING" id="571915.CMUST_14815"/>
<evidence type="ECO:0000313" key="3">
    <source>
        <dbReference type="Proteomes" id="UP000035199"/>
    </source>
</evidence>
<reference evidence="3" key="2">
    <citation type="submission" date="2015-05" db="EMBL/GenBank/DDBJ databases">
        <title>Complete genome sequence of Corynebacterium mustelae DSM 45274, isolated from various tissues of a male ferret with lethal sepsis.</title>
        <authorList>
            <person name="Ruckert C."/>
            <person name="Albersmeier A."/>
            <person name="Winkler A."/>
            <person name="Tauch A."/>
        </authorList>
    </citation>
    <scope>NUCLEOTIDE SEQUENCE [LARGE SCALE GENOMIC DNA]</scope>
    <source>
        <strain evidence="3">DSM 45274</strain>
    </source>
</reference>
<proteinExistence type="predicted"/>
<dbReference type="Pfam" id="PF13482">
    <property type="entry name" value="RNase_H_2"/>
    <property type="match status" value="1"/>
</dbReference>
<dbReference type="RefSeq" id="WP_047263121.1">
    <property type="nucleotide sequence ID" value="NZ_CP011542.1"/>
</dbReference>
<dbReference type="EMBL" id="CP011542">
    <property type="protein sequence ID" value="AKK07255.1"/>
    <property type="molecule type" value="Genomic_DNA"/>
</dbReference>
<evidence type="ECO:0000313" key="2">
    <source>
        <dbReference type="EMBL" id="AKK07255.1"/>
    </source>
</evidence>
<dbReference type="NCBIfam" id="TIGR03491">
    <property type="entry name" value="TM0106 family RecB-like putative nuclease"/>
    <property type="match status" value="1"/>
</dbReference>
<dbReference type="OrthoDB" id="3274988at2"/>
<feature type="domain" description="YprB ribonuclease H-like" evidence="1">
    <location>
        <begin position="393"/>
        <end position="517"/>
    </location>
</feature>
<organism evidence="2 3">
    <name type="scientific">Corynebacterium mustelae</name>
    <dbReference type="NCBI Taxonomy" id="571915"/>
    <lineage>
        <taxon>Bacteria</taxon>
        <taxon>Bacillati</taxon>
        <taxon>Actinomycetota</taxon>
        <taxon>Actinomycetes</taxon>
        <taxon>Mycobacteriales</taxon>
        <taxon>Corynebacteriaceae</taxon>
        <taxon>Corynebacterium</taxon>
    </lineage>
</organism>
<protein>
    <submittedName>
        <fullName evidence="2">RecB family nuclease, putative, TM0106 family</fullName>
    </submittedName>
</protein>
<name>A0A0G3H3D1_9CORY</name>
<reference evidence="2 3" key="1">
    <citation type="journal article" date="2015" name="Genome Announc.">
        <title>Complete Genome Sequence of the Type Strain Corynebacterium mustelae DSM 45274, Isolated from Various Tissues of a Male Ferret with Lethal Sepsis.</title>
        <authorList>
            <person name="Ruckert C."/>
            <person name="Eimer J."/>
            <person name="Winkler A."/>
            <person name="Tauch A."/>
        </authorList>
    </citation>
    <scope>NUCLEOTIDE SEQUENCE [LARGE SCALE GENOMIC DNA]</scope>
    <source>
        <strain evidence="2 3">DSM 45274</strain>
    </source>
</reference>
<dbReference type="InterPro" id="IPR038720">
    <property type="entry name" value="YprB_RNase_H-like_dom"/>
</dbReference>
<evidence type="ECO:0000259" key="1">
    <source>
        <dbReference type="Pfam" id="PF13482"/>
    </source>
</evidence>
<dbReference type="Proteomes" id="UP000035199">
    <property type="component" value="Chromosome"/>
</dbReference>
<keyword evidence="3" id="KW-1185">Reference proteome</keyword>